<protein>
    <submittedName>
        <fullName evidence="2">Uncharacterized protein</fullName>
    </submittedName>
</protein>
<name>A0A919J509_9ACTN</name>
<evidence type="ECO:0000313" key="3">
    <source>
        <dbReference type="Proteomes" id="UP000598174"/>
    </source>
</evidence>
<proteinExistence type="predicted"/>
<evidence type="ECO:0000256" key="1">
    <source>
        <dbReference type="SAM" id="MobiDB-lite"/>
    </source>
</evidence>
<dbReference type="Proteomes" id="UP000598174">
    <property type="component" value="Unassembled WGS sequence"/>
</dbReference>
<dbReference type="AlphaFoldDB" id="A0A919J509"/>
<sequence>MAGPSASGGTGMRPVGGVSGPFRAALKARRNFERPIRAANSSGENLLYIFKAALRAARELLRRPSADATPSGHDEASAIPHGGGSRSVPRFVQGQAGSPAGRQRTFARSDYYECAWMTSDSDFPCH</sequence>
<gene>
    <name evidence="2" type="ORF">Afe05nite_67910</name>
</gene>
<feature type="region of interest" description="Disordered" evidence="1">
    <location>
        <begin position="63"/>
        <end position="103"/>
    </location>
</feature>
<reference evidence="2" key="1">
    <citation type="submission" date="2021-01" db="EMBL/GenBank/DDBJ databases">
        <title>Whole genome shotgun sequence of Actinoplanes ferrugineus NBRC 15555.</title>
        <authorList>
            <person name="Komaki H."/>
            <person name="Tamura T."/>
        </authorList>
    </citation>
    <scope>NUCLEOTIDE SEQUENCE</scope>
    <source>
        <strain evidence="2">NBRC 15555</strain>
    </source>
</reference>
<dbReference type="EMBL" id="BOMM01000059">
    <property type="protein sequence ID" value="GIE14951.1"/>
    <property type="molecule type" value="Genomic_DNA"/>
</dbReference>
<evidence type="ECO:0000313" key="2">
    <source>
        <dbReference type="EMBL" id="GIE14951.1"/>
    </source>
</evidence>
<organism evidence="2 3">
    <name type="scientific">Paractinoplanes ferrugineus</name>
    <dbReference type="NCBI Taxonomy" id="113564"/>
    <lineage>
        <taxon>Bacteria</taxon>
        <taxon>Bacillati</taxon>
        <taxon>Actinomycetota</taxon>
        <taxon>Actinomycetes</taxon>
        <taxon>Micromonosporales</taxon>
        <taxon>Micromonosporaceae</taxon>
        <taxon>Paractinoplanes</taxon>
    </lineage>
</organism>
<comment type="caution">
    <text evidence="2">The sequence shown here is derived from an EMBL/GenBank/DDBJ whole genome shotgun (WGS) entry which is preliminary data.</text>
</comment>
<accession>A0A919J509</accession>
<keyword evidence="3" id="KW-1185">Reference proteome</keyword>